<dbReference type="GO" id="GO:0030313">
    <property type="term" value="C:cell envelope"/>
    <property type="evidence" value="ECO:0007669"/>
    <property type="project" value="UniProtKB-SubCell"/>
</dbReference>
<dbReference type="EMBL" id="BARW01025664">
    <property type="protein sequence ID" value="GAJ11083.1"/>
    <property type="molecule type" value="Genomic_DNA"/>
</dbReference>
<evidence type="ECO:0000256" key="3">
    <source>
        <dbReference type="SAM" id="Coils"/>
    </source>
</evidence>
<accession>X1U0L3</accession>
<keyword evidence="2 3" id="KW-0175">Coiled coil</keyword>
<protein>
    <recommendedName>
        <fullName evidence="5">RND efflux pump membrane fusion protein barrel-sandwich domain-containing protein</fullName>
    </recommendedName>
</protein>
<proteinExistence type="predicted"/>
<dbReference type="AlphaFoldDB" id="X1U0L3"/>
<comment type="caution">
    <text evidence="4">The sequence shown here is derived from an EMBL/GenBank/DDBJ whole genome shotgun (WGS) entry which is preliminary data.</text>
</comment>
<dbReference type="InterPro" id="IPR050465">
    <property type="entry name" value="UPF0194_transport"/>
</dbReference>
<dbReference type="PANTHER" id="PTHR32347">
    <property type="entry name" value="EFFLUX SYSTEM COMPONENT YKNX-RELATED"/>
    <property type="match status" value="1"/>
</dbReference>
<name>X1U0L3_9ZZZZ</name>
<gene>
    <name evidence="4" type="ORF">S12H4_42017</name>
</gene>
<evidence type="ECO:0000313" key="4">
    <source>
        <dbReference type="EMBL" id="GAJ11083.1"/>
    </source>
</evidence>
<evidence type="ECO:0000256" key="2">
    <source>
        <dbReference type="ARBA" id="ARBA00023054"/>
    </source>
</evidence>
<organism evidence="4">
    <name type="scientific">marine sediment metagenome</name>
    <dbReference type="NCBI Taxonomy" id="412755"/>
    <lineage>
        <taxon>unclassified sequences</taxon>
        <taxon>metagenomes</taxon>
        <taxon>ecological metagenomes</taxon>
    </lineage>
</organism>
<reference evidence="4" key="1">
    <citation type="journal article" date="2014" name="Front. Microbiol.">
        <title>High frequency of phylogenetically diverse reductive dehalogenase-homologous genes in deep subseafloor sedimentary metagenomes.</title>
        <authorList>
            <person name="Kawai M."/>
            <person name="Futagami T."/>
            <person name="Toyoda A."/>
            <person name="Takaki Y."/>
            <person name="Nishi S."/>
            <person name="Hori S."/>
            <person name="Arai W."/>
            <person name="Tsubouchi T."/>
            <person name="Morono Y."/>
            <person name="Uchiyama I."/>
            <person name="Ito T."/>
            <person name="Fujiyama A."/>
            <person name="Inagaki F."/>
            <person name="Takami H."/>
        </authorList>
    </citation>
    <scope>NUCLEOTIDE SEQUENCE</scope>
    <source>
        <strain evidence="4">Expedition CK06-06</strain>
    </source>
</reference>
<feature type="non-terminal residue" evidence="4">
    <location>
        <position position="99"/>
    </location>
</feature>
<evidence type="ECO:0008006" key="5">
    <source>
        <dbReference type="Google" id="ProtNLM"/>
    </source>
</evidence>
<sequence>MEKLELLRENLKQDSVFRGVQVDALERSVRRMQDNLKLVNKRLESLNYRAPVSGELASLNLEVGQVISRGQRIGQINILDSYKLRVNIDEYFIAKVSKG</sequence>
<evidence type="ECO:0000256" key="1">
    <source>
        <dbReference type="ARBA" id="ARBA00004196"/>
    </source>
</evidence>
<dbReference type="PANTHER" id="PTHR32347:SF23">
    <property type="entry name" value="BLL5650 PROTEIN"/>
    <property type="match status" value="1"/>
</dbReference>
<feature type="coiled-coil region" evidence="3">
    <location>
        <begin position="22"/>
        <end position="49"/>
    </location>
</feature>
<comment type="subcellular location">
    <subcellularLocation>
        <location evidence="1">Cell envelope</location>
    </subcellularLocation>
</comment>